<keyword evidence="1" id="KW-0812">Transmembrane</keyword>
<dbReference type="AlphaFoldDB" id="A0A4R8ZTI9"/>
<feature type="transmembrane region" description="Helical" evidence="1">
    <location>
        <begin position="12"/>
        <end position="34"/>
    </location>
</feature>
<feature type="transmembrane region" description="Helical" evidence="1">
    <location>
        <begin position="40"/>
        <end position="58"/>
    </location>
</feature>
<proteinExistence type="predicted"/>
<dbReference type="RefSeq" id="WP_134521364.1">
    <property type="nucleotide sequence ID" value="NZ_SOHE01000091.1"/>
</dbReference>
<gene>
    <name evidence="2" type="ORF">E3T55_19950</name>
</gene>
<comment type="caution">
    <text evidence="2">The sequence shown here is derived from an EMBL/GenBank/DDBJ whole genome shotgun (WGS) entry which is preliminary data.</text>
</comment>
<keyword evidence="1" id="KW-1133">Transmembrane helix</keyword>
<name>A0A4R8ZTI9_9MICO</name>
<evidence type="ECO:0000313" key="2">
    <source>
        <dbReference type="EMBL" id="TFD44835.1"/>
    </source>
</evidence>
<keyword evidence="1" id="KW-0472">Membrane</keyword>
<evidence type="ECO:0000256" key="1">
    <source>
        <dbReference type="SAM" id="Phobius"/>
    </source>
</evidence>
<sequence length="66" mass="7338">MTWFRSPLFSPAVLSLAIAAMFTFDANGIAWFWAGQPQGAAILLLFSAVLWILVLRTVRKGRIAQE</sequence>
<keyword evidence="3" id="KW-1185">Reference proteome</keyword>
<dbReference type="Proteomes" id="UP000297447">
    <property type="component" value="Unassembled WGS sequence"/>
</dbReference>
<accession>A0A4R8ZTI9</accession>
<evidence type="ECO:0000313" key="3">
    <source>
        <dbReference type="Proteomes" id="UP000297447"/>
    </source>
</evidence>
<organism evidence="2 3">
    <name type="scientific">Cryobacterium frigoriphilum</name>
    <dbReference type="NCBI Taxonomy" id="1259150"/>
    <lineage>
        <taxon>Bacteria</taxon>
        <taxon>Bacillati</taxon>
        <taxon>Actinomycetota</taxon>
        <taxon>Actinomycetes</taxon>
        <taxon>Micrococcales</taxon>
        <taxon>Microbacteriaceae</taxon>
        <taxon>Cryobacterium</taxon>
    </lineage>
</organism>
<reference evidence="2 3" key="1">
    <citation type="submission" date="2019-03" db="EMBL/GenBank/DDBJ databases">
        <title>Genomics of glacier-inhabiting Cryobacterium strains.</title>
        <authorList>
            <person name="Liu Q."/>
            <person name="Xin Y.-H."/>
        </authorList>
    </citation>
    <scope>NUCLEOTIDE SEQUENCE [LARGE SCALE GENOMIC DNA]</scope>
    <source>
        <strain evidence="2 3">Hh14</strain>
    </source>
</reference>
<protein>
    <submittedName>
        <fullName evidence="2">Uncharacterized protein</fullName>
    </submittedName>
</protein>
<dbReference type="EMBL" id="SOHE01000091">
    <property type="protein sequence ID" value="TFD44835.1"/>
    <property type="molecule type" value="Genomic_DNA"/>
</dbReference>
<dbReference type="OrthoDB" id="5122387at2"/>